<dbReference type="GO" id="GO:0016787">
    <property type="term" value="F:hydrolase activity"/>
    <property type="evidence" value="ECO:0007669"/>
    <property type="project" value="UniProtKB-KW"/>
</dbReference>
<comment type="caution">
    <text evidence="2">The sequence shown here is derived from an EMBL/GenBank/DDBJ whole genome shotgun (WGS) entry which is preliminary data.</text>
</comment>
<dbReference type="PANTHER" id="PTHR10285">
    <property type="entry name" value="URIDINE KINASE"/>
    <property type="match status" value="1"/>
</dbReference>
<keyword evidence="2" id="KW-0378">Hydrolase</keyword>
<evidence type="ECO:0000313" key="3">
    <source>
        <dbReference type="Proteomes" id="UP000053558"/>
    </source>
</evidence>
<name>A0A5M3MNT7_CONPW</name>
<dbReference type="Proteomes" id="UP000053558">
    <property type="component" value="Unassembled WGS sequence"/>
</dbReference>
<dbReference type="GeneID" id="19199882"/>
<sequence>MGAHVLRQLARHRASFTSSEGSIGTSSRPVPPPLFVGVQGPQGSGKTFLTSSLASALSREPHSLRTAVLSIDDLYLPFSGLQAVSAENPGNLLLQGRGQPGTHDVPLGSKVLAALKSINELGAEEVELPVFDKSLHGGKGDRLPEGSHVHGPLDIVLLEGWCVGFAPLPGKGSGAKSEDVRGTTIGKRWREPVPSLGHGDELHMDMEAFVKEERYVWEVNERLKEYVEWWKMLDAFVQIRGPEDQRYRIIYKWRMQQEHYMMVRNGGKGMKDDEIKNFVDRYIPGYVFFGDGVTEGWEVDGVYQEPPWKGRGLAISLGENREMLRTDYF</sequence>
<evidence type="ECO:0000256" key="1">
    <source>
        <dbReference type="SAM" id="MobiDB-lite"/>
    </source>
</evidence>
<gene>
    <name evidence="2" type="ORF">CONPUDRAFT_125158</name>
</gene>
<feature type="region of interest" description="Disordered" evidence="1">
    <location>
        <begin position="12"/>
        <end position="31"/>
    </location>
</feature>
<protein>
    <submittedName>
        <fullName evidence="2">P-loop containing nucleoside triphosphate hydrolase protein</fullName>
    </submittedName>
</protein>
<dbReference type="InterPro" id="IPR027417">
    <property type="entry name" value="P-loop_NTPase"/>
</dbReference>
<organism evidence="2 3">
    <name type="scientific">Coniophora puteana (strain RWD-64-598)</name>
    <name type="common">Brown rot fungus</name>
    <dbReference type="NCBI Taxonomy" id="741705"/>
    <lineage>
        <taxon>Eukaryota</taxon>
        <taxon>Fungi</taxon>
        <taxon>Dikarya</taxon>
        <taxon>Basidiomycota</taxon>
        <taxon>Agaricomycotina</taxon>
        <taxon>Agaricomycetes</taxon>
        <taxon>Agaricomycetidae</taxon>
        <taxon>Boletales</taxon>
        <taxon>Coniophorineae</taxon>
        <taxon>Coniophoraceae</taxon>
        <taxon>Coniophora</taxon>
    </lineage>
</organism>
<dbReference type="EMBL" id="JH711579">
    <property type="protein sequence ID" value="EIW80395.1"/>
    <property type="molecule type" value="Genomic_DNA"/>
</dbReference>
<dbReference type="AlphaFoldDB" id="A0A5M3MNT7"/>
<keyword evidence="3" id="KW-1185">Reference proteome</keyword>
<reference evidence="3" key="1">
    <citation type="journal article" date="2012" name="Science">
        <title>The Paleozoic origin of enzymatic lignin decomposition reconstructed from 31 fungal genomes.</title>
        <authorList>
            <person name="Floudas D."/>
            <person name="Binder M."/>
            <person name="Riley R."/>
            <person name="Barry K."/>
            <person name="Blanchette R.A."/>
            <person name="Henrissat B."/>
            <person name="Martinez A.T."/>
            <person name="Otillar R."/>
            <person name="Spatafora J.W."/>
            <person name="Yadav J.S."/>
            <person name="Aerts A."/>
            <person name="Benoit I."/>
            <person name="Boyd A."/>
            <person name="Carlson A."/>
            <person name="Copeland A."/>
            <person name="Coutinho P.M."/>
            <person name="de Vries R.P."/>
            <person name="Ferreira P."/>
            <person name="Findley K."/>
            <person name="Foster B."/>
            <person name="Gaskell J."/>
            <person name="Glotzer D."/>
            <person name="Gorecki P."/>
            <person name="Heitman J."/>
            <person name="Hesse C."/>
            <person name="Hori C."/>
            <person name="Igarashi K."/>
            <person name="Jurgens J.A."/>
            <person name="Kallen N."/>
            <person name="Kersten P."/>
            <person name="Kohler A."/>
            <person name="Kuees U."/>
            <person name="Kumar T.K.A."/>
            <person name="Kuo A."/>
            <person name="LaButti K."/>
            <person name="Larrondo L.F."/>
            <person name="Lindquist E."/>
            <person name="Ling A."/>
            <person name="Lombard V."/>
            <person name="Lucas S."/>
            <person name="Lundell T."/>
            <person name="Martin R."/>
            <person name="McLaughlin D.J."/>
            <person name="Morgenstern I."/>
            <person name="Morin E."/>
            <person name="Murat C."/>
            <person name="Nagy L.G."/>
            <person name="Nolan M."/>
            <person name="Ohm R.A."/>
            <person name="Patyshakuliyeva A."/>
            <person name="Rokas A."/>
            <person name="Ruiz-Duenas F.J."/>
            <person name="Sabat G."/>
            <person name="Salamov A."/>
            <person name="Samejima M."/>
            <person name="Schmutz J."/>
            <person name="Slot J.C."/>
            <person name="St John F."/>
            <person name="Stenlid J."/>
            <person name="Sun H."/>
            <person name="Sun S."/>
            <person name="Syed K."/>
            <person name="Tsang A."/>
            <person name="Wiebenga A."/>
            <person name="Young D."/>
            <person name="Pisabarro A."/>
            <person name="Eastwood D.C."/>
            <person name="Martin F."/>
            <person name="Cullen D."/>
            <person name="Grigoriev I.V."/>
            <person name="Hibbett D.S."/>
        </authorList>
    </citation>
    <scope>NUCLEOTIDE SEQUENCE [LARGE SCALE GENOMIC DNA]</scope>
    <source>
        <strain evidence="3">RWD-64-598 SS2</strain>
    </source>
</reference>
<dbReference type="OMA" id="FWRSLHP"/>
<feature type="compositionally biased region" description="Polar residues" evidence="1">
    <location>
        <begin position="15"/>
        <end position="28"/>
    </location>
</feature>
<proteinExistence type="predicted"/>
<dbReference type="KEGG" id="cput:CONPUDRAFT_125158"/>
<dbReference type="Gene3D" id="3.40.50.300">
    <property type="entry name" value="P-loop containing nucleotide triphosphate hydrolases"/>
    <property type="match status" value="1"/>
</dbReference>
<evidence type="ECO:0000313" key="2">
    <source>
        <dbReference type="EMBL" id="EIW80395.1"/>
    </source>
</evidence>
<dbReference type="OrthoDB" id="347435at2759"/>
<accession>A0A5M3MNT7</accession>
<dbReference type="RefSeq" id="XP_007769351.1">
    <property type="nucleotide sequence ID" value="XM_007771161.1"/>
</dbReference>
<dbReference type="SUPFAM" id="SSF52540">
    <property type="entry name" value="P-loop containing nucleoside triphosphate hydrolases"/>
    <property type="match status" value="1"/>
</dbReference>